<dbReference type="Pfam" id="PF07024">
    <property type="entry name" value="ImpE"/>
    <property type="match status" value="1"/>
</dbReference>
<reference evidence="1 2" key="1">
    <citation type="journal article" date="2018" name="Syst. Appl. Microbiol.">
        <title>Ereboglobus luteus gen. nov. sp. nov. from cockroach guts, and new insights into the oxygen relationship of the genera Opitutus and Didymococcus (Verrucomicrobia: Opitutaceae).</title>
        <authorList>
            <person name="Tegtmeier D."/>
            <person name="Belitz A."/>
            <person name="Radek R."/>
            <person name="Heimerl T."/>
            <person name="Brune A."/>
        </authorList>
    </citation>
    <scope>NUCLEOTIDE SEQUENCE [LARGE SCALE GENOMIC DNA]</scope>
    <source>
        <strain evidence="1 2">Ho45</strain>
    </source>
</reference>
<dbReference type="OrthoDB" id="5416084at2"/>
<dbReference type="InterPro" id="IPR009211">
    <property type="entry name" value="TagJ"/>
</dbReference>
<dbReference type="EMBL" id="CP023004">
    <property type="protein sequence ID" value="AWI10031.1"/>
    <property type="molecule type" value="Genomic_DNA"/>
</dbReference>
<evidence type="ECO:0000313" key="1">
    <source>
        <dbReference type="EMBL" id="AWI10031.1"/>
    </source>
</evidence>
<evidence type="ECO:0008006" key="3">
    <source>
        <dbReference type="Google" id="ProtNLM"/>
    </source>
</evidence>
<dbReference type="KEGG" id="elut:CKA38_12905"/>
<protein>
    <recommendedName>
        <fullName evidence="3">Virulence protein SciE type</fullName>
    </recommendedName>
</protein>
<evidence type="ECO:0000313" key="2">
    <source>
        <dbReference type="Proteomes" id="UP000244896"/>
    </source>
</evidence>
<dbReference type="RefSeq" id="WP_108825846.1">
    <property type="nucleotide sequence ID" value="NZ_CP023004.1"/>
</dbReference>
<dbReference type="Gene3D" id="1.25.40.10">
    <property type="entry name" value="Tetratricopeptide repeat domain"/>
    <property type="match status" value="1"/>
</dbReference>
<organism evidence="1 2">
    <name type="scientific">Ereboglobus luteus</name>
    <dbReference type="NCBI Taxonomy" id="1796921"/>
    <lineage>
        <taxon>Bacteria</taxon>
        <taxon>Pseudomonadati</taxon>
        <taxon>Verrucomicrobiota</taxon>
        <taxon>Opitutia</taxon>
        <taxon>Opitutales</taxon>
        <taxon>Opitutaceae</taxon>
        <taxon>Ereboglobus</taxon>
    </lineage>
</organism>
<proteinExistence type="predicted"/>
<name>A0A2U8E5A3_9BACT</name>
<gene>
    <name evidence="1" type="ORF">CKA38_12905</name>
</gene>
<accession>A0A2U8E5A3</accession>
<dbReference type="Proteomes" id="UP000244896">
    <property type="component" value="Chromosome"/>
</dbReference>
<dbReference type="PIRSF" id="PIRSF029288">
    <property type="entry name" value="SciE_ImpE"/>
    <property type="match status" value="1"/>
</dbReference>
<dbReference type="InterPro" id="IPR011990">
    <property type="entry name" value="TPR-like_helical_dom_sf"/>
</dbReference>
<sequence>MSDPADHLKQADLDATLAAANAAVRANPADPKARAFLYQLNCVLGRWEKALDQLAIYAGLIPDDPDARVTTRLHQMAIQCEVFRAEVFAGKRTPLILGEPDQWLAPLMQANQLLAQGNAEAAAALRDQAFNDAPATSGKIDGKPFEWIADADTRLGPVIELHMEGKYYWVPMSRIKRIALEAPGNLIDLVFAPAQFVWSNGGEGAGFIPVRYAPVGEPNTAPDPKCALSRLTQWTDLPGNFTVGSGQRMFATDTDDISLLEVRVLDLSENK</sequence>
<dbReference type="SUPFAM" id="SSF144059">
    <property type="entry name" value="ImpE-like"/>
    <property type="match status" value="1"/>
</dbReference>
<dbReference type="AlphaFoldDB" id="A0A2U8E5A3"/>
<keyword evidence="2" id="KW-1185">Reference proteome</keyword>